<evidence type="ECO:0000256" key="2">
    <source>
        <dbReference type="SAM" id="Phobius"/>
    </source>
</evidence>
<dbReference type="RefSeq" id="WP_152727792.1">
    <property type="nucleotide sequence ID" value="NZ_JAABOZ010000001.1"/>
</dbReference>
<evidence type="ECO:0000313" key="5">
    <source>
        <dbReference type="Proteomes" id="UP000470470"/>
    </source>
</evidence>
<dbReference type="EMBL" id="JAAGWK010000015">
    <property type="protein sequence ID" value="NEL54544.1"/>
    <property type="molecule type" value="Genomic_DNA"/>
</dbReference>
<feature type="transmembrane region" description="Helical" evidence="2">
    <location>
        <begin position="93"/>
        <end position="116"/>
    </location>
</feature>
<feature type="region of interest" description="Disordered" evidence="1">
    <location>
        <begin position="59"/>
        <end position="83"/>
    </location>
</feature>
<feature type="compositionally biased region" description="Gly residues" evidence="1">
    <location>
        <begin position="73"/>
        <end position="82"/>
    </location>
</feature>
<comment type="caution">
    <text evidence="4">The sequence shown here is derived from an EMBL/GenBank/DDBJ whole genome shotgun (WGS) entry which is preliminary data.</text>
</comment>
<evidence type="ECO:0000256" key="1">
    <source>
        <dbReference type="SAM" id="MobiDB-lite"/>
    </source>
</evidence>
<keyword evidence="2" id="KW-1133">Transmembrane helix</keyword>
<dbReference type="NCBIfam" id="TIGR03943">
    <property type="entry name" value="TIGR03943 family putative permease subunit"/>
    <property type="match status" value="1"/>
</dbReference>
<keyword evidence="2" id="KW-0812">Transmembrane</keyword>
<dbReference type="AlphaFoldDB" id="A0A7K3WDR4"/>
<accession>A0A7K3WDR4</accession>
<keyword evidence="2" id="KW-0472">Membrane</keyword>
<gene>
    <name evidence="4" type="ORF">G1H19_11080</name>
</gene>
<name>A0A7K3WDR4_9ACTN</name>
<organism evidence="4 5">
    <name type="scientific">Goekera deserti</name>
    <dbReference type="NCBI Taxonomy" id="2497753"/>
    <lineage>
        <taxon>Bacteria</taxon>
        <taxon>Bacillati</taxon>
        <taxon>Actinomycetota</taxon>
        <taxon>Actinomycetes</taxon>
        <taxon>Geodermatophilales</taxon>
        <taxon>Geodermatophilaceae</taxon>
        <taxon>Goekera</taxon>
    </lineage>
</organism>
<proteinExistence type="predicted"/>
<dbReference type="InterPro" id="IPR015402">
    <property type="entry name" value="DUF1980"/>
</dbReference>
<dbReference type="InterPro" id="IPR048447">
    <property type="entry name" value="DUF1980_C"/>
</dbReference>
<feature type="transmembrane region" description="Helical" evidence="2">
    <location>
        <begin position="33"/>
        <end position="54"/>
    </location>
</feature>
<protein>
    <submittedName>
        <fullName evidence="4">TIGR03943 family protein</fullName>
    </submittedName>
</protein>
<dbReference type="Proteomes" id="UP000470470">
    <property type="component" value="Unassembled WGS sequence"/>
</dbReference>
<dbReference type="Pfam" id="PF21537">
    <property type="entry name" value="DUF1980_C"/>
    <property type="match status" value="1"/>
</dbReference>
<evidence type="ECO:0000313" key="4">
    <source>
        <dbReference type="EMBL" id="NEL54544.1"/>
    </source>
</evidence>
<feature type="domain" description="DUF1980" evidence="3">
    <location>
        <begin position="160"/>
        <end position="249"/>
    </location>
</feature>
<keyword evidence="5" id="KW-1185">Reference proteome</keyword>
<sequence length="251" mass="25733">MQRLTRDLLLVLLGGVAVRVAWGEEHLAYVRPGFGPLLLVAGAVVFLLGVAGVLTAPGRDDDAAGEQQDAGPSVGGHGAGAHGHGDAGPRIGWLLLLPVAVLVVVAPPALGAYTAARQAAPPAPPAAAGSRIAPDDPGTDHVTLPLLSYWFASQEQGTLDGRIVRLVGFVTPREGGGWYVSRIRISCCAADAAAISVVVDAPRGDLPADQWVEVVGTAADPVPDPTGRFLEPVVRAVSVTRVPEPVPAYEG</sequence>
<evidence type="ECO:0000259" key="3">
    <source>
        <dbReference type="Pfam" id="PF21537"/>
    </source>
</evidence>
<reference evidence="4 5" key="1">
    <citation type="submission" date="2020-02" db="EMBL/GenBank/DDBJ databases">
        <title>The whole genome sequence of CPCC 205119.</title>
        <authorList>
            <person name="Jiang Z."/>
        </authorList>
    </citation>
    <scope>NUCLEOTIDE SEQUENCE [LARGE SCALE GENOMIC DNA]</scope>
    <source>
        <strain evidence="4 5">CPCC 205119</strain>
    </source>
</reference>